<evidence type="ECO:0000313" key="2">
    <source>
        <dbReference type="Proteomes" id="UP001238540"/>
    </source>
</evidence>
<sequence length="92" mass="10152">MPDKYDIPNLYLMARFYGKSGASSKFFPLPHETLVIPALKSEQEYVADNGTTQVRTTNKEPIAISNKHGELNLLKEANAERGSLARGVNSVT</sequence>
<reference evidence="2" key="1">
    <citation type="journal article" date="2019" name="Int. J. Syst. Evol. Microbiol.">
        <title>The Global Catalogue of Microorganisms (GCM) 10K type strain sequencing project: providing services to taxonomists for standard genome sequencing and annotation.</title>
        <authorList>
            <consortium name="The Broad Institute Genomics Platform"/>
            <consortium name="The Broad Institute Genome Sequencing Center for Infectious Disease"/>
            <person name="Wu L."/>
            <person name="Ma J."/>
        </authorList>
    </citation>
    <scope>NUCLEOTIDE SEQUENCE [LARGE SCALE GENOMIC DNA]</scope>
    <source>
        <strain evidence="2">CECT 7398</strain>
    </source>
</reference>
<evidence type="ECO:0000313" key="1">
    <source>
        <dbReference type="EMBL" id="MDN3610246.1"/>
    </source>
</evidence>
<accession>A0ABT8BTD8</accession>
<name>A0ABT8BTD8_9VIBR</name>
<gene>
    <name evidence="1" type="ORF">QWZ16_11090</name>
</gene>
<dbReference type="RefSeq" id="WP_170882000.1">
    <property type="nucleotide sequence ID" value="NZ_JABEYA020000001.1"/>
</dbReference>
<comment type="caution">
    <text evidence="1">The sequence shown here is derived from an EMBL/GenBank/DDBJ whole genome shotgun (WGS) entry which is preliminary data.</text>
</comment>
<protein>
    <submittedName>
        <fullName evidence="1">Uncharacterized protein</fullName>
    </submittedName>
</protein>
<keyword evidence="2" id="KW-1185">Reference proteome</keyword>
<organism evidence="1 2">
    <name type="scientific">Vibrio ostreicida</name>
    <dbReference type="NCBI Taxonomy" id="526588"/>
    <lineage>
        <taxon>Bacteria</taxon>
        <taxon>Pseudomonadati</taxon>
        <taxon>Pseudomonadota</taxon>
        <taxon>Gammaproteobacteria</taxon>
        <taxon>Vibrionales</taxon>
        <taxon>Vibrionaceae</taxon>
        <taxon>Vibrio</taxon>
    </lineage>
</organism>
<dbReference type="EMBL" id="JAUFQC010000001">
    <property type="protein sequence ID" value="MDN3610246.1"/>
    <property type="molecule type" value="Genomic_DNA"/>
</dbReference>
<proteinExistence type="predicted"/>
<dbReference type="Proteomes" id="UP001238540">
    <property type="component" value="Unassembled WGS sequence"/>
</dbReference>